<keyword evidence="3" id="KW-1185">Reference proteome</keyword>
<gene>
    <name evidence="2" type="ORF">L227DRAFT_132365</name>
</gene>
<dbReference type="OrthoDB" id="2756677at2759"/>
<evidence type="ECO:0000256" key="1">
    <source>
        <dbReference type="SAM" id="MobiDB-lite"/>
    </source>
</evidence>
<feature type="compositionally biased region" description="Polar residues" evidence="1">
    <location>
        <begin position="236"/>
        <end position="245"/>
    </location>
</feature>
<evidence type="ECO:0000313" key="2">
    <source>
        <dbReference type="EMBL" id="RPD66095.1"/>
    </source>
</evidence>
<proteinExistence type="predicted"/>
<protein>
    <submittedName>
        <fullName evidence="2">Uncharacterized protein</fullName>
    </submittedName>
</protein>
<dbReference type="EMBL" id="ML122251">
    <property type="protein sequence ID" value="RPD66095.1"/>
    <property type="molecule type" value="Genomic_DNA"/>
</dbReference>
<accession>A0A5C2SQH8</accession>
<name>A0A5C2SQH8_9APHY</name>
<feature type="compositionally biased region" description="Low complexity" evidence="1">
    <location>
        <begin position="180"/>
        <end position="200"/>
    </location>
</feature>
<organism evidence="2 3">
    <name type="scientific">Lentinus tigrinus ALCF2SS1-6</name>
    <dbReference type="NCBI Taxonomy" id="1328759"/>
    <lineage>
        <taxon>Eukaryota</taxon>
        <taxon>Fungi</taxon>
        <taxon>Dikarya</taxon>
        <taxon>Basidiomycota</taxon>
        <taxon>Agaricomycotina</taxon>
        <taxon>Agaricomycetes</taxon>
        <taxon>Polyporales</taxon>
        <taxon>Polyporaceae</taxon>
        <taxon>Lentinus</taxon>
    </lineage>
</organism>
<dbReference type="AlphaFoldDB" id="A0A5C2SQH8"/>
<sequence length="324" mass="36503">MVGKRRKRIRDDFYSRPSFLPKTLYIDCHVPECSMQALMGLNNDRAKMKQCVETMSVCATRHLDATKSYTQQPKQTVEKYLRSVSQHIDFMNVYEDAWPALAYARMWLNWSYKARQRRGKYGPCTKTPVGKKSISTKSNENSRTKPEDNKENKMPAGQTSILEDAQPQNSSQTSGTISEPQATPDPTPTTTTLATQTSTRTRSHTLCSHTSHRTPPPNQRQLPPRAGPSARERPLPNSTPGSSRILTSANPVATFLRSLAQPLEHLLPVLCEAGVRDTGSLFGLARLRDRGDWLYVLVVDRKITPLEYKFIADGLDDLLKAKRE</sequence>
<dbReference type="Proteomes" id="UP000313359">
    <property type="component" value="Unassembled WGS sequence"/>
</dbReference>
<feature type="region of interest" description="Disordered" evidence="1">
    <location>
        <begin position="119"/>
        <end position="245"/>
    </location>
</feature>
<feature type="compositionally biased region" description="Basic and acidic residues" evidence="1">
    <location>
        <begin position="140"/>
        <end position="153"/>
    </location>
</feature>
<reference evidence="2" key="1">
    <citation type="journal article" date="2018" name="Genome Biol. Evol.">
        <title>Genomics and development of Lentinus tigrinus, a white-rot wood-decaying mushroom with dimorphic fruiting bodies.</title>
        <authorList>
            <person name="Wu B."/>
            <person name="Xu Z."/>
            <person name="Knudson A."/>
            <person name="Carlson A."/>
            <person name="Chen N."/>
            <person name="Kovaka S."/>
            <person name="LaButti K."/>
            <person name="Lipzen A."/>
            <person name="Pennachio C."/>
            <person name="Riley R."/>
            <person name="Schakwitz W."/>
            <person name="Umezawa K."/>
            <person name="Ohm R.A."/>
            <person name="Grigoriev I.V."/>
            <person name="Nagy L.G."/>
            <person name="Gibbons J."/>
            <person name="Hibbett D."/>
        </authorList>
    </citation>
    <scope>NUCLEOTIDE SEQUENCE [LARGE SCALE GENOMIC DNA]</scope>
    <source>
        <strain evidence="2">ALCF2SS1-6</strain>
    </source>
</reference>
<feature type="compositionally biased region" description="Polar residues" evidence="1">
    <location>
        <begin position="157"/>
        <end position="179"/>
    </location>
</feature>
<evidence type="ECO:0000313" key="3">
    <source>
        <dbReference type="Proteomes" id="UP000313359"/>
    </source>
</evidence>